<organism evidence="2">
    <name type="scientific">Cryptosporidium hominis</name>
    <dbReference type="NCBI Taxonomy" id="237895"/>
    <lineage>
        <taxon>Eukaryota</taxon>
        <taxon>Sar</taxon>
        <taxon>Alveolata</taxon>
        <taxon>Apicomplexa</taxon>
        <taxon>Conoidasida</taxon>
        <taxon>Coccidia</taxon>
        <taxon>Eucoccidiorida</taxon>
        <taxon>Eimeriorina</taxon>
        <taxon>Cryptosporidiidae</taxon>
        <taxon>Cryptosporidium</taxon>
    </lineage>
</organism>
<name>A0A0S4TH43_CRYHO</name>
<gene>
    <name evidence="2" type="ORF">CHUDEA6_3500</name>
    <name evidence="3" type="ORF">GY17_00000362</name>
</gene>
<dbReference type="EMBL" id="LN877952">
    <property type="protein sequence ID" value="CUV06776.1"/>
    <property type="molecule type" value="Genomic_DNA"/>
</dbReference>
<dbReference type="InterPro" id="IPR018865">
    <property type="entry name" value="STK19-like"/>
</dbReference>
<keyword evidence="4" id="KW-1185">Reference proteome</keyword>
<dbReference type="EMBL" id="JTAI01000007">
    <property type="protein sequence ID" value="PPS97884.1"/>
    <property type="molecule type" value="Genomic_DNA"/>
</dbReference>
<evidence type="ECO:0000313" key="4">
    <source>
        <dbReference type="Proteomes" id="UP001429100"/>
    </source>
</evidence>
<dbReference type="VEuPathDB" id="CryptoDB:Chro.60404"/>
<dbReference type="VEuPathDB" id="CryptoDB:CHUDEA6_3500"/>
<dbReference type="Proteomes" id="UP001429100">
    <property type="component" value="Unassembled WGS sequence"/>
</dbReference>
<sequence length="304" mass="35354">MLEENDKDEKIIEFLENYEHSETLNTFFSLRKDCIGIIDPPIVLEHQILGNDGNRLPIQDLEMLVKDGELRKLKVPRSLSYKNITSSIGYSLKSDILKVLKQRIQEKYSNLEGQNRLNGCFLECLFNNENNNILLQNILNLIKENIFQNYKTISINNKHLLDYLSLICIQWKSQYKICQSHQINFNGDFLLNLLIKFGILRSDASDLHSLIFTTPSMGLFIQYLESGNTVIINSLKRSKYKELFEDKFNTLKLGKSLLPLDFHLRDLHGTGIIKRMVVHNNPIKVCKLCNIIANRRIQKKRIVT</sequence>
<reference evidence="3 4" key="3">
    <citation type="submission" date="2017-10" db="EMBL/GenBank/DDBJ databases">
        <title>Consistent, comparative and evidence-based genome annotation and re-annotation for the closely-related species, Cryptosporidium parvum, C. hominis and C. tyzzeri.</title>
        <authorList>
            <person name="Baptista R.P."/>
            <person name="Li Y."/>
            <person name="Sateriale A."/>
            <person name="Striepen B."/>
            <person name="Kissinger J.C."/>
        </authorList>
    </citation>
    <scope>NUCLEOTIDE SEQUENCE [LARGE SCALE GENOMIC DNA]</scope>
    <source>
        <strain evidence="3">30976</strain>
    </source>
</reference>
<dbReference type="VEuPathDB" id="CryptoDB:ChTU502y2012_415g0240"/>
<dbReference type="GO" id="GO:0016301">
    <property type="term" value="F:kinase activity"/>
    <property type="evidence" value="ECO:0007669"/>
    <property type="project" value="UniProtKB-KW"/>
</dbReference>
<dbReference type="VEuPathDB" id="CryptoDB:Chro.60403"/>
<keyword evidence="3" id="KW-0808">Transferase</keyword>
<reference evidence="3 4" key="1">
    <citation type="submission" date="2014-11" db="EMBL/GenBank/DDBJ databases">
        <title>Comparative genomic analysis of Cryptosporidium hominis reveals occurrence of genetic recombination in virulent subtypes.</title>
        <authorList>
            <person name="Guo Y."/>
            <person name="Tang K."/>
            <person name="Frace M."/>
            <person name="Li N."/>
            <person name="Roellig D.M."/>
            <person name="Sammons S."/>
            <person name="Knipe K."/>
            <person name="Rowe L."/>
            <person name="Feng Y."/>
            <person name="Xiao L."/>
        </authorList>
    </citation>
    <scope>NUCLEOTIDE SEQUENCE [LARGE SCALE GENOMIC DNA]</scope>
    <source>
        <strain evidence="3">30976</strain>
    </source>
</reference>
<evidence type="ECO:0000313" key="3">
    <source>
        <dbReference type="EMBL" id="PPS97884.1"/>
    </source>
</evidence>
<reference evidence="2" key="2">
    <citation type="submission" date="2015-08" db="EMBL/GenBank/DDBJ databases">
        <authorList>
            <person name="Babu N.S."/>
            <person name="Beckwith C.J."/>
            <person name="Beseler K.G."/>
            <person name="Brison A."/>
            <person name="Carone J.V."/>
            <person name="Caskin T.P."/>
            <person name="Diamond M."/>
            <person name="Durham M.E."/>
            <person name="Foxe J.M."/>
            <person name="Go M."/>
            <person name="Henderson B.A."/>
            <person name="Jones I.B."/>
            <person name="McGettigan J.A."/>
            <person name="Micheletti S.J."/>
            <person name="Nasrallah M.E."/>
            <person name="Ortiz D."/>
            <person name="Piller C.R."/>
            <person name="Privatt S.R."/>
            <person name="Schneider S.L."/>
            <person name="Sharp S."/>
            <person name="Smith T.C."/>
            <person name="Stanton J.D."/>
            <person name="Ullery H.E."/>
            <person name="Wilson R.J."/>
            <person name="Serrano M.G."/>
            <person name="Buck G."/>
            <person name="Lee V."/>
            <person name="Wang Y."/>
            <person name="Carvalho R."/>
            <person name="Voegtly L."/>
            <person name="Shi R."/>
            <person name="Duckworth R."/>
            <person name="Johnson A."/>
            <person name="Loviza R."/>
            <person name="Walstead R."/>
            <person name="Shah Z."/>
            <person name="Kiflezghi M."/>
            <person name="Wade K."/>
            <person name="Ball S.L."/>
            <person name="Bradley K.W."/>
            <person name="Asai D.J."/>
            <person name="Bowman C.A."/>
            <person name="Russell D.A."/>
            <person name="Pope W.H."/>
            <person name="Jacobs-Sera D."/>
            <person name="Hendrix R.W."/>
            <person name="Hatfull G.F."/>
        </authorList>
    </citation>
    <scope>NUCLEOTIDE SEQUENCE [LARGE SCALE GENOMIC DNA]</scope>
</reference>
<dbReference type="PANTHER" id="PTHR15243">
    <property type="entry name" value="SERINE/THREONINE-PROTEIN KINASE 19"/>
    <property type="match status" value="1"/>
</dbReference>
<dbReference type="PANTHER" id="PTHR15243:SF0">
    <property type="entry name" value="SERINE_THREONINE-PROTEIN KINASE 19"/>
    <property type="match status" value="1"/>
</dbReference>
<evidence type="ECO:0000313" key="2">
    <source>
        <dbReference type="EMBL" id="CUV06776.1"/>
    </source>
</evidence>
<proteinExistence type="inferred from homology"/>
<dbReference type="AlphaFoldDB" id="A0A0S4TH43"/>
<protein>
    <submittedName>
        <fullName evidence="3">Serine-threonine protein kinase 19</fullName>
    </submittedName>
</protein>
<dbReference type="Proteomes" id="UP000199752">
    <property type="component" value="Chromosome 6"/>
</dbReference>
<dbReference type="VEuPathDB" id="CryptoDB:GY17_00000362"/>
<keyword evidence="3" id="KW-0418">Kinase</keyword>
<evidence type="ECO:0000256" key="1">
    <source>
        <dbReference type="ARBA" id="ARBA00093458"/>
    </source>
</evidence>
<dbReference type="Pfam" id="PF10494">
    <property type="entry name" value="Stk19"/>
    <property type="match status" value="1"/>
</dbReference>
<accession>A0A0S4TH43</accession>
<comment type="similarity">
    <text evidence="1">Belongs to the STK19 family.</text>
</comment>